<accession>A0A6P8GDK9</accession>
<keyword evidence="4" id="KW-1185">Reference proteome</keyword>
<reference evidence="5" key="1">
    <citation type="submission" date="2025-08" db="UniProtKB">
        <authorList>
            <consortium name="RefSeq"/>
        </authorList>
    </citation>
    <scope>IDENTIFICATION</scope>
</reference>
<dbReference type="SUPFAM" id="SSF54117">
    <property type="entry name" value="Interleukin 8-like chemokines"/>
    <property type="match status" value="1"/>
</dbReference>
<organism evidence="4 5">
    <name type="scientific">Clupea harengus</name>
    <name type="common">Atlantic herring</name>
    <dbReference type="NCBI Taxonomy" id="7950"/>
    <lineage>
        <taxon>Eukaryota</taxon>
        <taxon>Metazoa</taxon>
        <taxon>Chordata</taxon>
        <taxon>Craniata</taxon>
        <taxon>Vertebrata</taxon>
        <taxon>Euteleostomi</taxon>
        <taxon>Actinopterygii</taxon>
        <taxon>Neopterygii</taxon>
        <taxon>Teleostei</taxon>
        <taxon>Clupei</taxon>
        <taxon>Clupeiformes</taxon>
        <taxon>Clupeoidei</taxon>
        <taxon>Clupeidae</taxon>
        <taxon>Clupea</taxon>
    </lineage>
</organism>
<evidence type="ECO:0000256" key="2">
    <source>
        <dbReference type="SAM" id="SignalP"/>
    </source>
</evidence>
<dbReference type="OrthoDB" id="9948647at2759"/>
<name>A0A6P8GDK9_CLUHA</name>
<dbReference type="GeneID" id="116223227"/>
<dbReference type="GO" id="GO:0006955">
    <property type="term" value="P:immune response"/>
    <property type="evidence" value="ECO:0007669"/>
    <property type="project" value="InterPro"/>
</dbReference>
<evidence type="ECO:0000313" key="5">
    <source>
        <dbReference type="RefSeq" id="XP_031435096.1"/>
    </source>
</evidence>
<dbReference type="GO" id="GO:0005615">
    <property type="term" value="C:extracellular space"/>
    <property type="evidence" value="ECO:0007669"/>
    <property type="project" value="UniProtKB-KW"/>
</dbReference>
<dbReference type="InterPro" id="IPR036048">
    <property type="entry name" value="Interleukin_8-like_sf"/>
</dbReference>
<evidence type="ECO:0000313" key="4">
    <source>
        <dbReference type="Proteomes" id="UP000515152"/>
    </source>
</evidence>
<proteinExistence type="predicted"/>
<evidence type="ECO:0000259" key="3">
    <source>
        <dbReference type="SMART" id="SM00199"/>
    </source>
</evidence>
<keyword evidence="2" id="KW-0732">Signal</keyword>
<dbReference type="Gene3D" id="2.40.50.40">
    <property type="match status" value="1"/>
</dbReference>
<keyword evidence="1" id="KW-0202">Cytokine</keyword>
<dbReference type="GO" id="GO:0008009">
    <property type="term" value="F:chemokine activity"/>
    <property type="evidence" value="ECO:0007669"/>
    <property type="project" value="InterPro"/>
</dbReference>
<evidence type="ECO:0000256" key="1">
    <source>
        <dbReference type="ARBA" id="ARBA00022514"/>
    </source>
</evidence>
<gene>
    <name evidence="5" type="primary">LOC116223227</name>
</gene>
<feature type="chain" id="PRO_5027739619" evidence="2">
    <location>
        <begin position="23"/>
        <end position="116"/>
    </location>
</feature>
<feature type="signal peptide" evidence="2">
    <location>
        <begin position="1"/>
        <end position="22"/>
    </location>
</feature>
<dbReference type="SMART" id="SM00199">
    <property type="entry name" value="SCY"/>
    <property type="match status" value="1"/>
</dbReference>
<sequence length="116" mass="12800">MALKSVLAALLLLLLQGHLTQWTERGVRATSVPAGCVCVQEVMSVPGRSISNLSIVAGSSFCRTHIIVTLKDKRRVCLNPDSDQGKQLQSCWKKVKNSHRKKVCLRPAKRNKAKAH</sequence>
<dbReference type="RefSeq" id="XP_031435096.1">
    <property type="nucleotide sequence ID" value="XM_031579236.1"/>
</dbReference>
<dbReference type="AlphaFoldDB" id="A0A6P8GDK9"/>
<dbReference type="InterPro" id="IPR001811">
    <property type="entry name" value="Chemokine_IL8-like_dom"/>
</dbReference>
<protein>
    <submittedName>
        <fullName evidence="5">C-X-C motif chemokine 3-like</fullName>
    </submittedName>
</protein>
<feature type="domain" description="Chemokine interleukin-8-like" evidence="3">
    <location>
        <begin position="33"/>
        <end position="95"/>
    </location>
</feature>
<dbReference type="Pfam" id="PF00048">
    <property type="entry name" value="IL8"/>
    <property type="match status" value="1"/>
</dbReference>
<dbReference type="Proteomes" id="UP000515152">
    <property type="component" value="Chromosome 13"/>
</dbReference>
<dbReference type="KEGG" id="char:116223227"/>